<comment type="similarity">
    <text evidence="1">Belongs to the DnaA family.</text>
</comment>
<protein>
    <submittedName>
        <fullName evidence="3">Chromosomal replication initiator protein DnaA</fullName>
    </submittedName>
</protein>
<accession>A0ABQ0C547</accession>
<dbReference type="SUPFAM" id="SSF52540">
    <property type="entry name" value="P-loop containing nucleoside triphosphate hydrolases"/>
    <property type="match status" value="1"/>
</dbReference>
<sequence length="240" mass="25861">MLQLILSLGVDPLFTFGNFIVGTSNRLAHAAVGGVMESPATSLLLIGEAGCGKSHLLHAAVADRQAGQGRHLAVFLDPEALGLALADGGEGALTGFLERWSGRVLVAVDNLERIAAGPEVVQEGLLFLFNHLRACDGRLLVASRLSPVELTALRADLRSRLLWGQMLEIAPPDDAEREAILAKLAADRQVRMNPEVIRFLCARLPRRIPDLAEALDRLDRAGLERIRPLTVPLAKEILGL</sequence>
<name>A0ABQ0C547_9PROT</name>
<dbReference type="SMART" id="SM00382">
    <property type="entry name" value="AAA"/>
    <property type="match status" value="1"/>
</dbReference>
<dbReference type="EMBL" id="BAAFGK010000001">
    <property type="protein sequence ID" value="GAB0056010.1"/>
    <property type="molecule type" value="Genomic_DNA"/>
</dbReference>
<evidence type="ECO:0000313" key="4">
    <source>
        <dbReference type="Proteomes" id="UP001628193"/>
    </source>
</evidence>
<dbReference type="InterPro" id="IPR003593">
    <property type="entry name" value="AAA+_ATPase"/>
</dbReference>
<dbReference type="PANTHER" id="PTHR30050:SF5">
    <property type="entry name" value="DNAA REGULATORY INACTIVATOR HDA"/>
    <property type="match status" value="1"/>
</dbReference>
<dbReference type="Gene3D" id="3.40.50.300">
    <property type="entry name" value="P-loop containing nucleotide triphosphate hydrolases"/>
    <property type="match status" value="1"/>
</dbReference>
<dbReference type="InterPro" id="IPR055199">
    <property type="entry name" value="Hda_lid"/>
</dbReference>
<evidence type="ECO:0000256" key="1">
    <source>
        <dbReference type="RuleBase" id="RU004227"/>
    </source>
</evidence>
<evidence type="ECO:0000313" key="3">
    <source>
        <dbReference type="EMBL" id="GAB0056010.1"/>
    </source>
</evidence>
<dbReference type="RefSeq" id="WP_420903722.1">
    <property type="nucleotide sequence ID" value="NZ_BAAFGK010000001.1"/>
</dbReference>
<reference evidence="3 4" key="1">
    <citation type="submission" date="2024-09" db="EMBL/GenBank/DDBJ databases">
        <title>Draft genome sequence of Candidatus Magnetaquicoccaceae bacterium FCR-1.</title>
        <authorList>
            <person name="Shimoshige H."/>
            <person name="Shimamura S."/>
            <person name="Taoka A."/>
            <person name="Kobayashi H."/>
            <person name="Maekawa T."/>
        </authorList>
    </citation>
    <scope>NUCLEOTIDE SEQUENCE [LARGE SCALE GENOMIC DNA]</scope>
    <source>
        <strain evidence="3 4">FCR-1</strain>
    </source>
</reference>
<comment type="caution">
    <text evidence="3">The sequence shown here is derived from an EMBL/GenBank/DDBJ whole genome shotgun (WGS) entry which is preliminary data.</text>
</comment>
<proteinExistence type="inferred from homology"/>
<dbReference type="InterPro" id="IPR020591">
    <property type="entry name" value="Chromosome_initiator_DnaA-like"/>
</dbReference>
<dbReference type="InterPro" id="IPR027417">
    <property type="entry name" value="P-loop_NTPase"/>
</dbReference>
<dbReference type="Gene3D" id="1.10.8.60">
    <property type="match status" value="1"/>
</dbReference>
<dbReference type="PANTHER" id="PTHR30050">
    <property type="entry name" value="CHROMOSOMAL REPLICATION INITIATOR PROTEIN DNAA"/>
    <property type="match status" value="1"/>
</dbReference>
<organism evidence="3 4">
    <name type="scientific">Candidatus Magnetaquiglobus chichijimensis</name>
    <dbReference type="NCBI Taxonomy" id="3141448"/>
    <lineage>
        <taxon>Bacteria</taxon>
        <taxon>Pseudomonadati</taxon>
        <taxon>Pseudomonadota</taxon>
        <taxon>Magnetococcia</taxon>
        <taxon>Magnetococcales</taxon>
        <taxon>Candidatus Magnetaquicoccaceae</taxon>
        <taxon>Candidatus Magnetaquiglobus</taxon>
    </lineage>
</organism>
<dbReference type="InterPro" id="IPR013317">
    <property type="entry name" value="DnaA_dom"/>
</dbReference>
<dbReference type="Pfam" id="PF22688">
    <property type="entry name" value="Hda_lid"/>
    <property type="match status" value="1"/>
</dbReference>
<keyword evidence="4" id="KW-1185">Reference proteome</keyword>
<dbReference type="PRINTS" id="PR00051">
    <property type="entry name" value="DNAA"/>
</dbReference>
<keyword evidence="1" id="KW-0235">DNA replication</keyword>
<dbReference type="Proteomes" id="UP001628193">
    <property type="component" value="Unassembled WGS sequence"/>
</dbReference>
<feature type="domain" description="AAA+ ATPase" evidence="2">
    <location>
        <begin position="39"/>
        <end position="233"/>
    </location>
</feature>
<evidence type="ECO:0000259" key="2">
    <source>
        <dbReference type="SMART" id="SM00382"/>
    </source>
</evidence>
<gene>
    <name evidence="3" type="primary">dnaA_1</name>
    <name evidence="3" type="ORF">SIID45300_00309</name>
</gene>
<dbReference type="Pfam" id="PF00308">
    <property type="entry name" value="Bac_DnaA"/>
    <property type="match status" value="1"/>
</dbReference>